<evidence type="ECO:0000313" key="2">
    <source>
        <dbReference type="Proteomes" id="UP000017836"/>
    </source>
</evidence>
<dbReference type="EMBL" id="KI392634">
    <property type="protein sequence ID" value="ERN12131.1"/>
    <property type="molecule type" value="Genomic_DNA"/>
</dbReference>
<reference evidence="2" key="1">
    <citation type="journal article" date="2013" name="Science">
        <title>The Amborella genome and the evolution of flowering plants.</title>
        <authorList>
            <consortium name="Amborella Genome Project"/>
        </authorList>
    </citation>
    <scope>NUCLEOTIDE SEQUENCE [LARGE SCALE GENOMIC DNA]</scope>
</reference>
<accession>W1PWH0</accession>
<dbReference type="OMA" id="ALMKVCI"/>
<gene>
    <name evidence="1" type="ORF">AMTR_s00159p00078560</name>
</gene>
<dbReference type="Proteomes" id="UP000017836">
    <property type="component" value="Unassembled WGS sequence"/>
</dbReference>
<dbReference type="PANTHER" id="PTHR10826:SF1">
    <property type="entry name" value="COMPLEMENT COMPONENT 1 Q SUBCOMPONENT-BINDING PROTEIN, MITOCHONDRIAL"/>
    <property type="match status" value="1"/>
</dbReference>
<dbReference type="SUPFAM" id="SSF54529">
    <property type="entry name" value="Mitochondrial glycoprotein MAM33-like"/>
    <property type="match status" value="1"/>
</dbReference>
<keyword evidence="2" id="KW-1185">Reference proteome</keyword>
<sequence>MAKLARAVMAAASRAASSLNINNHYLLQLLQSEIEYELSKHPSQAPGGLFGDFVVEWDDPKSEDLLLRRRNGSEEDVAVSSLLGPEGCRGDGTLLDMKASMKVCIAKPSLSSVLQFDCSIYGEGDDSSDFSINNVHYLPSVTHMRAEDYKGPSFRASALMA</sequence>
<evidence type="ECO:0000313" key="1">
    <source>
        <dbReference type="EMBL" id="ERN12131.1"/>
    </source>
</evidence>
<dbReference type="GO" id="GO:0005759">
    <property type="term" value="C:mitochondrial matrix"/>
    <property type="evidence" value="ECO:0007669"/>
    <property type="project" value="InterPro"/>
</dbReference>
<dbReference type="HOGENOM" id="CLU_072692_3_0_1"/>
<organism evidence="1 2">
    <name type="scientific">Amborella trichopoda</name>
    <dbReference type="NCBI Taxonomy" id="13333"/>
    <lineage>
        <taxon>Eukaryota</taxon>
        <taxon>Viridiplantae</taxon>
        <taxon>Streptophyta</taxon>
        <taxon>Embryophyta</taxon>
        <taxon>Tracheophyta</taxon>
        <taxon>Spermatophyta</taxon>
        <taxon>Magnoliopsida</taxon>
        <taxon>Amborellales</taxon>
        <taxon>Amborellaceae</taxon>
        <taxon>Amborella</taxon>
    </lineage>
</organism>
<dbReference type="Gene3D" id="3.10.280.10">
    <property type="entry name" value="Mitochondrial glycoprotein"/>
    <property type="match status" value="1"/>
</dbReference>
<protein>
    <submittedName>
        <fullName evidence="1">Uncharacterized protein</fullName>
    </submittedName>
</protein>
<dbReference type="InterPro" id="IPR003428">
    <property type="entry name" value="MAM33"/>
</dbReference>
<proteinExistence type="predicted"/>
<dbReference type="AlphaFoldDB" id="W1PWH0"/>
<dbReference type="eggNOG" id="ENOG502RYUW">
    <property type="taxonomic scope" value="Eukaryota"/>
</dbReference>
<dbReference type="InterPro" id="IPR036561">
    <property type="entry name" value="MAM33_sf"/>
</dbReference>
<name>W1PWH0_AMBTC</name>
<dbReference type="PANTHER" id="PTHR10826">
    <property type="entry name" value="COMPLEMENT COMPONENT 1"/>
    <property type="match status" value="1"/>
</dbReference>
<dbReference type="Gramene" id="ERN12131">
    <property type="protein sequence ID" value="ERN12131"/>
    <property type="gene ID" value="AMTR_s00159p00078560"/>
</dbReference>